<protein>
    <submittedName>
        <fullName evidence="2">Uncharacterized protein</fullName>
    </submittedName>
</protein>
<dbReference type="EMBL" id="MFJD01000012">
    <property type="protein sequence ID" value="OGG01629.1"/>
    <property type="molecule type" value="Genomic_DNA"/>
</dbReference>
<comment type="caution">
    <text evidence="2">The sequence shown here is derived from an EMBL/GenBank/DDBJ whole genome shotgun (WGS) entry which is preliminary data.</text>
</comment>
<dbReference type="Proteomes" id="UP000178448">
    <property type="component" value="Unassembled WGS sequence"/>
</dbReference>
<keyword evidence="1" id="KW-0472">Membrane</keyword>
<evidence type="ECO:0000256" key="1">
    <source>
        <dbReference type="SAM" id="Phobius"/>
    </source>
</evidence>
<reference evidence="2 3" key="1">
    <citation type="journal article" date="2016" name="Nat. Commun.">
        <title>Thousands of microbial genomes shed light on interconnected biogeochemical processes in an aquifer system.</title>
        <authorList>
            <person name="Anantharaman K."/>
            <person name="Brown C.T."/>
            <person name="Hug L.A."/>
            <person name="Sharon I."/>
            <person name="Castelle C.J."/>
            <person name="Probst A.J."/>
            <person name="Thomas B.C."/>
            <person name="Singh A."/>
            <person name="Wilkins M.J."/>
            <person name="Karaoz U."/>
            <person name="Brodie E.L."/>
            <person name="Williams K.H."/>
            <person name="Hubbard S.S."/>
            <person name="Banfield J.F."/>
        </authorList>
    </citation>
    <scope>NUCLEOTIDE SEQUENCE [LARGE SCALE GENOMIC DNA]</scope>
</reference>
<feature type="transmembrane region" description="Helical" evidence="1">
    <location>
        <begin position="36"/>
        <end position="59"/>
    </location>
</feature>
<name>A0A1F5YN60_9BACT</name>
<sequence length="129" mass="13541">MEGRQLAQLCNKALPAKLGGCGSATLETGMNAIGSLIGAIIGVFLIFAFILAMFYLLTGGIQWITSGGDKGKLQAARDKIIQAILGLIIVAAIWAIMTLVGKFIGIQFPVIPFPTVTGTEALQPVRMHG</sequence>
<evidence type="ECO:0000313" key="2">
    <source>
        <dbReference type="EMBL" id="OGG01629.1"/>
    </source>
</evidence>
<organism evidence="2 3">
    <name type="scientific">Candidatus Gottesmanbacteria bacterium RBG_16_52_11</name>
    <dbReference type="NCBI Taxonomy" id="1798374"/>
    <lineage>
        <taxon>Bacteria</taxon>
        <taxon>Candidatus Gottesmaniibacteriota</taxon>
    </lineage>
</organism>
<dbReference type="InterPro" id="IPR043993">
    <property type="entry name" value="T4SS_pilin"/>
</dbReference>
<dbReference type="Pfam" id="PF18895">
    <property type="entry name" value="T4SS_pilin"/>
    <property type="match status" value="1"/>
</dbReference>
<proteinExistence type="predicted"/>
<dbReference type="AlphaFoldDB" id="A0A1F5YN60"/>
<evidence type="ECO:0000313" key="3">
    <source>
        <dbReference type="Proteomes" id="UP000178448"/>
    </source>
</evidence>
<accession>A0A1F5YN60</accession>
<dbReference type="STRING" id="1798374.A2Z33_07630"/>
<keyword evidence="1" id="KW-1133">Transmembrane helix</keyword>
<gene>
    <name evidence="2" type="ORF">A2Z33_07630</name>
</gene>
<feature type="transmembrane region" description="Helical" evidence="1">
    <location>
        <begin position="80"/>
        <end position="104"/>
    </location>
</feature>
<keyword evidence="1" id="KW-0812">Transmembrane</keyword>